<dbReference type="PANTHER" id="PTHR10953">
    <property type="entry name" value="UBIQUITIN-ACTIVATING ENZYME E1"/>
    <property type="match status" value="1"/>
</dbReference>
<sequence length="105" mass="11376">MSGNEAISVTGPDLEEDRFDRFRQISWWNQDKISQAKVLVVGAGALGNEIIKNLALLGFRQIVIVDLDAIELSNLTRSVLYRPGDVGRDKAGTAAAAATALYEEA</sequence>
<feature type="domain" description="THIF-type NAD/FAD binding fold" evidence="1">
    <location>
        <begin position="24"/>
        <end position="103"/>
    </location>
</feature>
<dbReference type="Gene3D" id="3.40.50.720">
    <property type="entry name" value="NAD(P)-binding Rossmann-like Domain"/>
    <property type="match status" value="1"/>
</dbReference>
<dbReference type="PANTHER" id="PTHR10953:SF102">
    <property type="entry name" value="ADENYLYLTRANSFERASE AND SULFURTRANSFERASE MOCS3"/>
    <property type="match status" value="1"/>
</dbReference>
<dbReference type="SUPFAM" id="SSF69572">
    <property type="entry name" value="Activating enzymes of the ubiquitin-like proteins"/>
    <property type="match status" value="1"/>
</dbReference>
<dbReference type="GO" id="GO:0004792">
    <property type="term" value="F:thiosulfate-cyanide sulfurtransferase activity"/>
    <property type="evidence" value="ECO:0007669"/>
    <property type="project" value="TreeGrafter"/>
</dbReference>
<evidence type="ECO:0000259" key="1">
    <source>
        <dbReference type="Pfam" id="PF00899"/>
    </source>
</evidence>
<dbReference type="GO" id="GO:0008641">
    <property type="term" value="F:ubiquitin-like modifier activating enzyme activity"/>
    <property type="evidence" value="ECO:0007669"/>
    <property type="project" value="InterPro"/>
</dbReference>
<proteinExistence type="predicted"/>
<dbReference type="Pfam" id="PF00899">
    <property type="entry name" value="ThiF"/>
    <property type="match status" value="1"/>
</dbReference>
<dbReference type="GO" id="GO:0016779">
    <property type="term" value="F:nucleotidyltransferase activity"/>
    <property type="evidence" value="ECO:0007669"/>
    <property type="project" value="TreeGrafter"/>
</dbReference>
<organism evidence="2">
    <name type="scientific">marine metagenome</name>
    <dbReference type="NCBI Taxonomy" id="408172"/>
    <lineage>
        <taxon>unclassified sequences</taxon>
        <taxon>metagenomes</taxon>
        <taxon>ecological metagenomes</taxon>
    </lineage>
</organism>
<dbReference type="EMBL" id="UINC01204826">
    <property type="protein sequence ID" value="SVE25729.1"/>
    <property type="molecule type" value="Genomic_DNA"/>
</dbReference>
<dbReference type="GO" id="GO:0032446">
    <property type="term" value="P:protein modification by small protein conjugation"/>
    <property type="evidence" value="ECO:0007669"/>
    <property type="project" value="TreeGrafter"/>
</dbReference>
<dbReference type="GO" id="GO:0005737">
    <property type="term" value="C:cytoplasm"/>
    <property type="evidence" value="ECO:0007669"/>
    <property type="project" value="TreeGrafter"/>
</dbReference>
<gene>
    <name evidence="2" type="ORF">METZ01_LOCUS478583</name>
</gene>
<feature type="non-terminal residue" evidence="2">
    <location>
        <position position="105"/>
    </location>
</feature>
<accession>A0A383C0Y2</accession>
<dbReference type="InterPro" id="IPR045886">
    <property type="entry name" value="ThiF/MoeB/HesA"/>
</dbReference>
<dbReference type="InterPro" id="IPR000594">
    <property type="entry name" value="ThiF_NAD_FAD-bd"/>
</dbReference>
<dbReference type="InterPro" id="IPR035985">
    <property type="entry name" value="Ubiquitin-activating_enz"/>
</dbReference>
<name>A0A383C0Y2_9ZZZZ</name>
<dbReference type="AlphaFoldDB" id="A0A383C0Y2"/>
<evidence type="ECO:0000313" key="2">
    <source>
        <dbReference type="EMBL" id="SVE25729.1"/>
    </source>
</evidence>
<protein>
    <recommendedName>
        <fullName evidence="1">THIF-type NAD/FAD binding fold domain-containing protein</fullName>
    </recommendedName>
</protein>
<reference evidence="2" key="1">
    <citation type="submission" date="2018-05" db="EMBL/GenBank/DDBJ databases">
        <authorList>
            <person name="Lanie J.A."/>
            <person name="Ng W.-L."/>
            <person name="Kazmierczak K.M."/>
            <person name="Andrzejewski T.M."/>
            <person name="Davidsen T.M."/>
            <person name="Wayne K.J."/>
            <person name="Tettelin H."/>
            <person name="Glass J.I."/>
            <person name="Rusch D."/>
            <person name="Podicherti R."/>
            <person name="Tsui H.-C.T."/>
            <person name="Winkler M.E."/>
        </authorList>
    </citation>
    <scope>NUCLEOTIDE SEQUENCE</scope>
</reference>